<evidence type="ECO:0008006" key="3">
    <source>
        <dbReference type="Google" id="ProtNLM"/>
    </source>
</evidence>
<dbReference type="AlphaFoldDB" id="A0A379B7L0"/>
<protein>
    <recommendedName>
        <fullName evidence="3">Heme utilization protein</fullName>
    </recommendedName>
</protein>
<accession>A0A379B7L0</accession>
<dbReference type="OrthoDB" id="5677555at2"/>
<dbReference type="Proteomes" id="UP000254280">
    <property type="component" value="Unassembled WGS sequence"/>
</dbReference>
<evidence type="ECO:0000313" key="2">
    <source>
        <dbReference type="Proteomes" id="UP000254280"/>
    </source>
</evidence>
<evidence type="ECO:0000313" key="1">
    <source>
        <dbReference type="EMBL" id="SUB34472.1"/>
    </source>
</evidence>
<name>A0A379B7L0_9PAST</name>
<sequence>MKQGIYVNGKQVMQIANGNVQNMVATSRTISMVNGLVSIQGPKLIVDGQVITLEAAPLLHIEIFGNVNHIDAGNVADIAVIGNVEHVETVSGDVSIQGNVSGNVKTTSGDVQAQWIQGAVNTVSGDIYRDD</sequence>
<reference evidence="1 2" key="1">
    <citation type="submission" date="2018-06" db="EMBL/GenBank/DDBJ databases">
        <authorList>
            <consortium name="Pathogen Informatics"/>
            <person name="Doyle S."/>
        </authorList>
    </citation>
    <scope>NUCLEOTIDE SEQUENCE [LARGE SCALE GENOMIC DNA]</scope>
    <source>
        <strain evidence="1 2">NCTC10699</strain>
    </source>
</reference>
<dbReference type="EMBL" id="UGSS01000002">
    <property type="protein sequence ID" value="SUB34472.1"/>
    <property type="molecule type" value="Genomic_DNA"/>
</dbReference>
<proteinExistence type="predicted"/>
<keyword evidence="2" id="KW-1185">Reference proteome</keyword>
<organism evidence="1 2">
    <name type="scientific">[Pasteurella] mairii</name>
    <dbReference type="NCBI Taxonomy" id="757"/>
    <lineage>
        <taxon>Bacteria</taxon>
        <taxon>Pseudomonadati</taxon>
        <taxon>Pseudomonadota</taxon>
        <taxon>Gammaproteobacteria</taxon>
        <taxon>Pasteurellales</taxon>
        <taxon>Pasteurellaceae</taxon>
    </lineage>
</organism>
<gene>
    <name evidence="1" type="ORF">NCTC10699_02141</name>
</gene>